<evidence type="ECO:0000256" key="4">
    <source>
        <dbReference type="PROSITE-ProRule" id="PRU00236"/>
    </source>
</evidence>
<evidence type="ECO:0000313" key="6">
    <source>
        <dbReference type="EMBL" id="MBC8199396.1"/>
    </source>
</evidence>
<feature type="binding site" evidence="4">
    <location>
        <position position="169"/>
    </location>
    <ligand>
        <name>Zn(2+)</name>
        <dbReference type="ChEBI" id="CHEBI:29105"/>
    </ligand>
</feature>
<evidence type="ECO:0000259" key="5">
    <source>
        <dbReference type="PROSITE" id="PS50305"/>
    </source>
</evidence>
<dbReference type="Proteomes" id="UP000603545">
    <property type="component" value="Unassembled WGS sequence"/>
</dbReference>
<dbReference type="PANTHER" id="PTHR11085">
    <property type="entry name" value="NAD-DEPENDENT PROTEIN DEACYLASE SIRTUIN-5, MITOCHONDRIAL-RELATED"/>
    <property type="match status" value="1"/>
</dbReference>
<dbReference type="Pfam" id="PF02146">
    <property type="entry name" value="SIR2"/>
    <property type="match status" value="1"/>
</dbReference>
<dbReference type="InterPro" id="IPR050134">
    <property type="entry name" value="NAD-dep_sirtuin_deacylases"/>
</dbReference>
<evidence type="ECO:0000256" key="2">
    <source>
        <dbReference type="ARBA" id="ARBA00022679"/>
    </source>
</evidence>
<keyword evidence="4" id="KW-0862">Zinc</keyword>
<dbReference type="AlphaFoldDB" id="A0A8J6TA54"/>
<organism evidence="6 7">
    <name type="scientific">Candidatus Desulfaltia bathyphila</name>
    <dbReference type="NCBI Taxonomy" id="2841697"/>
    <lineage>
        <taxon>Bacteria</taxon>
        <taxon>Pseudomonadati</taxon>
        <taxon>Thermodesulfobacteriota</taxon>
        <taxon>Desulfobacteria</taxon>
        <taxon>Desulfobacterales</taxon>
        <taxon>Desulfobacterales incertae sedis</taxon>
        <taxon>Candidatus Desulfaltia</taxon>
    </lineage>
</organism>
<dbReference type="EMBL" id="JACNLL010000050">
    <property type="protein sequence ID" value="MBC8199396.1"/>
    <property type="molecule type" value="Genomic_DNA"/>
</dbReference>
<feature type="binding site" evidence="4">
    <location>
        <position position="135"/>
    </location>
    <ligand>
        <name>Zn(2+)</name>
        <dbReference type="ChEBI" id="CHEBI:29105"/>
    </ligand>
</feature>
<name>A0A8J6TA54_9BACT</name>
<dbReference type="EC" id="2.3.1.286" evidence="1"/>
<feature type="binding site" evidence="4">
    <location>
        <position position="139"/>
    </location>
    <ligand>
        <name>Zn(2+)</name>
        <dbReference type="ChEBI" id="CHEBI:29105"/>
    </ligand>
</feature>
<dbReference type="InterPro" id="IPR003000">
    <property type="entry name" value="Sirtuin"/>
</dbReference>
<accession>A0A8J6TA54</accession>
<feature type="domain" description="Deacetylase sirtuin-type" evidence="5">
    <location>
        <begin position="1"/>
        <end position="278"/>
    </location>
</feature>
<evidence type="ECO:0000256" key="1">
    <source>
        <dbReference type="ARBA" id="ARBA00012928"/>
    </source>
</evidence>
<dbReference type="GO" id="GO:0070403">
    <property type="term" value="F:NAD+ binding"/>
    <property type="evidence" value="ECO:0007669"/>
    <property type="project" value="InterPro"/>
</dbReference>
<sequence length="278" mass="31483">MNKGLKEILQDFALSSKRITILTGAGISAESNIPTFRGPEGYWTIGAKEYHPQEMATYSMFIQKPDEVWKWYLYRLGVCRKARPNTGHLALVEMERLLGDRFTLITQNVDNLHIQAGNSLSRTYQIHGNIFYMRCADECSSNIYRLPEDISGKAKGEDLTPKEQILLKCPDCGERSRPHVLWFDEAYNEKYYRYQSSLEVAGQTELLVIIGTSGTTNLPNQVAWEVKNHDGIIIDVNVEENPFSNLALSCSRGYFIKESSSTAIPLLLEVFVKCLPSS</sequence>
<dbReference type="PROSITE" id="PS50305">
    <property type="entry name" value="SIRTUIN"/>
    <property type="match status" value="1"/>
</dbReference>
<evidence type="ECO:0000313" key="7">
    <source>
        <dbReference type="Proteomes" id="UP000603545"/>
    </source>
</evidence>
<comment type="caution">
    <text evidence="6">The sequence shown here is derived from an EMBL/GenBank/DDBJ whole genome shotgun (WGS) entry which is preliminary data.</text>
</comment>
<dbReference type="SUPFAM" id="SSF52467">
    <property type="entry name" value="DHS-like NAD/FAD-binding domain"/>
    <property type="match status" value="1"/>
</dbReference>
<dbReference type="Gene3D" id="3.40.50.1220">
    <property type="entry name" value="TPP-binding domain"/>
    <property type="match status" value="1"/>
</dbReference>
<keyword evidence="2" id="KW-0808">Transferase</keyword>
<feature type="active site" description="Proton acceptor" evidence="4">
    <location>
        <position position="127"/>
    </location>
</feature>
<dbReference type="PANTHER" id="PTHR11085:SF4">
    <property type="entry name" value="NAD-DEPENDENT PROTEIN DEACYLASE"/>
    <property type="match status" value="1"/>
</dbReference>
<dbReference type="InterPro" id="IPR029035">
    <property type="entry name" value="DHS-like_NAD/FAD-binding_dom"/>
</dbReference>
<dbReference type="GO" id="GO:0017136">
    <property type="term" value="F:histone deacetylase activity, NAD-dependent"/>
    <property type="evidence" value="ECO:0007669"/>
    <property type="project" value="TreeGrafter"/>
</dbReference>
<proteinExistence type="predicted"/>
<reference evidence="6 7" key="1">
    <citation type="submission" date="2020-08" db="EMBL/GenBank/DDBJ databases">
        <title>Bridging the membrane lipid divide: bacteria of the FCB group superphylum have the potential to synthesize archaeal ether lipids.</title>
        <authorList>
            <person name="Villanueva L."/>
            <person name="Von Meijenfeldt F.A.B."/>
            <person name="Westbye A.B."/>
            <person name="Yadav S."/>
            <person name="Hopmans E.C."/>
            <person name="Dutilh B.E."/>
            <person name="Sinninghe Damste J.S."/>
        </authorList>
    </citation>
    <scope>NUCLEOTIDE SEQUENCE [LARGE SCALE GENOMIC DNA]</scope>
    <source>
        <strain evidence="6">NIOZ-UU82</strain>
    </source>
</reference>
<dbReference type="GO" id="GO:0046872">
    <property type="term" value="F:metal ion binding"/>
    <property type="evidence" value="ECO:0007669"/>
    <property type="project" value="UniProtKB-KW"/>
</dbReference>
<dbReference type="InterPro" id="IPR026591">
    <property type="entry name" value="Sirtuin_cat_small_dom_sf"/>
</dbReference>
<protein>
    <recommendedName>
        <fullName evidence="1">protein acetyllysine N-acetyltransferase</fullName>
        <ecNumber evidence="1">2.3.1.286</ecNumber>
    </recommendedName>
</protein>
<dbReference type="InterPro" id="IPR026590">
    <property type="entry name" value="Ssirtuin_cat_dom"/>
</dbReference>
<feature type="binding site" evidence="4">
    <location>
        <position position="172"/>
    </location>
    <ligand>
        <name>Zn(2+)</name>
        <dbReference type="ChEBI" id="CHEBI:29105"/>
    </ligand>
</feature>
<dbReference type="Gene3D" id="3.30.1600.10">
    <property type="entry name" value="SIR2/SIRT2 'Small Domain"/>
    <property type="match status" value="1"/>
</dbReference>
<gene>
    <name evidence="6" type="ORF">H8E80_05035</name>
</gene>
<evidence type="ECO:0000256" key="3">
    <source>
        <dbReference type="ARBA" id="ARBA00023027"/>
    </source>
</evidence>
<keyword evidence="4" id="KW-0479">Metal-binding</keyword>
<keyword evidence="3" id="KW-0520">NAD</keyword>